<sequence>MQVNKPDGDKLYRRTRYYQSIIDGDLLAVGTDYDELNPCIIIFICPFDAFGKNRHVYTFRNYCEQDKDLELGDAATKMFLNTKGTVDDVTDDVKAFLDYVDGIISNDEFVKEIDAEIKEVKKIEQERVSYMTFVAKDFMFEETTLWKTYTID</sequence>
<evidence type="ECO:0008006" key="3">
    <source>
        <dbReference type="Google" id="ProtNLM"/>
    </source>
</evidence>
<evidence type="ECO:0000313" key="2">
    <source>
        <dbReference type="Proteomes" id="UP000184404"/>
    </source>
</evidence>
<name>A0A1M4YVU5_9FIRM</name>
<protein>
    <recommendedName>
        <fullName evidence="3">PD-(D/E)XK nuclease family transposase</fullName>
    </recommendedName>
</protein>
<accession>A0A1M4YVU5</accession>
<dbReference type="AlphaFoldDB" id="A0A1M4YVU5"/>
<dbReference type="Proteomes" id="UP000184404">
    <property type="component" value="Unassembled WGS sequence"/>
</dbReference>
<proteinExistence type="predicted"/>
<keyword evidence="2" id="KW-1185">Reference proteome</keyword>
<gene>
    <name evidence="1" type="ORF">SAMN02745190_01824</name>
</gene>
<dbReference type="NCBIfam" id="TIGR01784">
    <property type="entry name" value="T_den_put_tspse"/>
    <property type="match status" value="1"/>
</dbReference>
<dbReference type="EMBL" id="FQUG01000007">
    <property type="protein sequence ID" value="SHF09845.1"/>
    <property type="molecule type" value="Genomic_DNA"/>
</dbReference>
<dbReference type="OrthoDB" id="9775482at2"/>
<evidence type="ECO:0000313" key="1">
    <source>
        <dbReference type="EMBL" id="SHF09845.1"/>
    </source>
</evidence>
<reference evidence="1 2" key="1">
    <citation type="submission" date="2016-11" db="EMBL/GenBank/DDBJ databases">
        <authorList>
            <person name="Jaros S."/>
            <person name="Januszkiewicz K."/>
            <person name="Wedrychowicz H."/>
        </authorList>
    </citation>
    <scope>NUCLEOTIDE SEQUENCE [LARGE SCALE GENOMIC DNA]</scope>
    <source>
        <strain evidence="1 2">DSM 10502</strain>
    </source>
</reference>
<dbReference type="STRING" id="1123243.SAMN02745190_01824"/>
<organism evidence="1 2">
    <name type="scientific">Schwartzia succinivorans DSM 10502</name>
    <dbReference type="NCBI Taxonomy" id="1123243"/>
    <lineage>
        <taxon>Bacteria</taxon>
        <taxon>Bacillati</taxon>
        <taxon>Bacillota</taxon>
        <taxon>Negativicutes</taxon>
        <taxon>Selenomonadales</taxon>
        <taxon>Selenomonadaceae</taxon>
        <taxon>Schwartzia</taxon>
    </lineage>
</organism>
<dbReference type="InterPro" id="IPR010106">
    <property type="entry name" value="RpnA"/>
</dbReference>